<comment type="caution">
    <text evidence="3">The sequence shown here is derived from an EMBL/GenBank/DDBJ whole genome shotgun (WGS) entry which is preliminary data.</text>
</comment>
<feature type="region of interest" description="Disordered" evidence="1">
    <location>
        <begin position="284"/>
        <end position="307"/>
    </location>
</feature>
<dbReference type="AlphaFoldDB" id="A0A8J6UH28"/>
<dbReference type="InterPro" id="IPR051454">
    <property type="entry name" value="RNA/ubiquinone_mod_enzymes"/>
</dbReference>
<dbReference type="InterPro" id="IPR020988">
    <property type="entry name" value="Pept_U32_collagenase"/>
</dbReference>
<keyword evidence="4" id="KW-1185">Reference proteome</keyword>
<evidence type="ECO:0000256" key="1">
    <source>
        <dbReference type="SAM" id="MobiDB-lite"/>
    </source>
</evidence>
<dbReference type="InterPro" id="IPR001539">
    <property type="entry name" value="Peptidase_U32"/>
</dbReference>
<reference evidence="3" key="1">
    <citation type="submission" date="2020-09" db="EMBL/GenBank/DDBJ databases">
        <title>Pelobacter alkaliphilus sp. nov., a novel anaerobic arsenate-reducing bacterium from terrestrial mud volcano.</title>
        <authorList>
            <person name="Khomyakova M.A."/>
            <person name="Merkel A.Y."/>
            <person name="Slobodkin A.I."/>
        </authorList>
    </citation>
    <scope>NUCLEOTIDE SEQUENCE</scope>
    <source>
        <strain evidence="3">M08fum</strain>
    </source>
</reference>
<gene>
    <name evidence="3" type="ORF">ICT70_09110</name>
</gene>
<proteinExistence type="predicted"/>
<accession>A0A8J6UH28</accession>
<dbReference type="Proteomes" id="UP000632828">
    <property type="component" value="Unassembled WGS sequence"/>
</dbReference>
<sequence length="789" mass="87892">MPHADTPEKPELLAPAGSLEAFFAAVDAGADAVYTGLKDFSARAKAKNFSLADIERMAGYLHADGKRLYVTLNTLIRENELSHLIDTLSALESFAVDAVIIQDLAIWKLAREHFPGLEVHASTQMTIHNVAGVKMLERLGFSRAVLARELTLAEIAYIRSQTRLELEHFIHGALCFSFSGQCYFSSFLGGKSGNRGRCAQPCRRNYRHHQQQGFFFSPNDLSAIDLLPQLSRAGICSFKIEGRMKSAEYVHKVVGAYRRVMDAAETERKEVLAQAKQQLKESFGRQPTRGFLSGSQPDDMAIPSQKGATGRFIGKVRQVQGNRLSFTSSLPLHLGDRLRIQPANDKSGSAFTLRQLFSGSRQVKKSPDGKPVTVISPFDQRFAPGDSVFMVASADAFTLSDSAARRKLEHRRPKGELVDLDIKVTPTSIALAATINSRQLDFTYPVTSFTATSQPLDIGVLEQVFAAVADEPFSLGSLTCGELPAVVIPPKQLKQIRRTFYRDLRLARQHQLQQRRRDQREAAVASLLPAGSNNCQVSEFRALLADTREHHLLNNERINTLLLPINRHSLQQVDKLRRRAANIIWDLPFVLFDQDWQEHQAAIRTLVQAGFHQFRLSNLGHFPLFDGLTGLKLYSSYRLFALNSQAVVALSKLNIADVELYIEDDRHNLAAILSRQLPVPASLMVYGRVPLLTSRIRVRQLHSDGSILSDRDDAYRVQQRQGLTWLFSETPFSFISNIRELEQLGCSGFIVDLSHCGAGSINGKQVLEALDRGSDPAQCSKFNFEAGLE</sequence>
<dbReference type="PANTHER" id="PTHR30217">
    <property type="entry name" value="PEPTIDASE U32 FAMILY"/>
    <property type="match status" value="1"/>
</dbReference>
<organism evidence="3 4">
    <name type="scientific">Pelovirga terrestris</name>
    <dbReference type="NCBI Taxonomy" id="2771352"/>
    <lineage>
        <taxon>Bacteria</taxon>
        <taxon>Pseudomonadati</taxon>
        <taxon>Thermodesulfobacteriota</taxon>
        <taxon>Desulfuromonadia</taxon>
        <taxon>Geobacterales</taxon>
        <taxon>Geobacteraceae</taxon>
        <taxon>Pelovirga</taxon>
    </lineage>
</organism>
<name>A0A8J6UH28_9BACT</name>
<evidence type="ECO:0000259" key="2">
    <source>
        <dbReference type="Pfam" id="PF12392"/>
    </source>
</evidence>
<evidence type="ECO:0000313" key="4">
    <source>
        <dbReference type="Proteomes" id="UP000632828"/>
    </source>
</evidence>
<dbReference type="PANTHER" id="PTHR30217:SF10">
    <property type="entry name" value="23S RRNA 5-HYDROXYCYTIDINE C2501 SYNTHASE"/>
    <property type="match status" value="1"/>
</dbReference>
<feature type="domain" description="Peptidase U32 collagenase" evidence="2">
    <location>
        <begin position="400"/>
        <end position="508"/>
    </location>
</feature>
<dbReference type="Pfam" id="PF01136">
    <property type="entry name" value="Peptidase_U32"/>
    <property type="match status" value="1"/>
</dbReference>
<evidence type="ECO:0000313" key="3">
    <source>
        <dbReference type="EMBL" id="MBD1400828.1"/>
    </source>
</evidence>
<dbReference type="RefSeq" id="WP_191155779.1">
    <property type="nucleotide sequence ID" value="NZ_JACWUN010000009.1"/>
</dbReference>
<dbReference type="Pfam" id="PF12392">
    <property type="entry name" value="DUF3656"/>
    <property type="match status" value="1"/>
</dbReference>
<dbReference type="EMBL" id="JACWUN010000009">
    <property type="protein sequence ID" value="MBD1400828.1"/>
    <property type="molecule type" value="Genomic_DNA"/>
</dbReference>
<protein>
    <submittedName>
        <fullName evidence="3">DUF3656 domain-containing protein</fullName>
    </submittedName>
</protein>